<dbReference type="EMBL" id="ATLV01016362">
    <property type="status" value="NOT_ANNOTATED_CDS"/>
    <property type="molecule type" value="Genomic_DNA"/>
</dbReference>
<evidence type="ECO:0000256" key="1">
    <source>
        <dbReference type="SAM" id="MobiDB-lite"/>
    </source>
</evidence>
<feature type="compositionally biased region" description="Basic residues" evidence="1">
    <location>
        <begin position="339"/>
        <end position="351"/>
    </location>
</feature>
<evidence type="ECO:0000313" key="2">
    <source>
        <dbReference type="EMBL" id="KFB41319.1"/>
    </source>
</evidence>
<proteinExistence type="predicted"/>
<name>A0A084VTM5_ANOSI</name>
<dbReference type="AlphaFoldDB" id="A0A084VTM5"/>
<dbReference type="EnsemblMetazoa" id="ASIC008915-RA">
    <property type="protein sequence ID" value="ASIC008915-PA"/>
    <property type="gene ID" value="ASIC008915"/>
</dbReference>
<dbReference type="OMA" id="CVSYMDI"/>
<reference evidence="3" key="2">
    <citation type="submission" date="2020-05" db="UniProtKB">
        <authorList>
            <consortium name="EnsemblMetazoa"/>
        </authorList>
    </citation>
    <scope>IDENTIFICATION</scope>
</reference>
<keyword evidence="4" id="KW-1185">Reference proteome</keyword>
<gene>
    <name evidence="2" type="ORF">ZHAS_00008915</name>
</gene>
<dbReference type="VEuPathDB" id="VectorBase:ASIC008915"/>
<accession>A0A084VTM5</accession>
<evidence type="ECO:0000313" key="4">
    <source>
        <dbReference type="Proteomes" id="UP000030765"/>
    </source>
</evidence>
<sequence length="351" mass="39318">MCTCLSIAKTQHLLCGLSAKGTGSQRIEAILSRQLQYKYDNPYYKLYRDVDRIIITEDTKISPNYKTLLRQPSPLPQKIRKLQQLFPPVHRMPFQKHTDIVAMFEALRRKELEIYQFYHDASTSTLHDNIDLLVDRTPLHLRQWPVPPIIGDKELRSIRAESESSAEVNSIVLSQGRFSDLQVDVSADSLSFVPETVPASTQQSTQQGISSQSSLLRSQVVSQTVHQDISSQSVSAAIDNPILSESYGYEVPALPAIEDFPHVSSTSSSGSEFLANRRTIVARRGGVVYHDSQEAGPSGIQMNQQQRRQNEPEAAEPAMKRRRASPLPMNPSPTDFHPRHAGTRTPRLHGG</sequence>
<protein>
    <submittedName>
        <fullName evidence="2">AGAP003646-PA-like protein</fullName>
    </submittedName>
</protein>
<organism evidence="2">
    <name type="scientific">Anopheles sinensis</name>
    <name type="common">Mosquito</name>
    <dbReference type="NCBI Taxonomy" id="74873"/>
    <lineage>
        <taxon>Eukaryota</taxon>
        <taxon>Metazoa</taxon>
        <taxon>Ecdysozoa</taxon>
        <taxon>Arthropoda</taxon>
        <taxon>Hexapoda</taxon>
        <taxon>Insecta</taxon>
        <taxon>Pterygota</taxon>
        <taxon>Neoptera</taxon>
        <taxon>Endopterygota</taxon>
        <taxon>Diptera</taxon>
        <taxon>Nematocera</taxon>
        <taxon>Culicoidea</taxon>
        <taxon>Culicidae</taxon>
        <taxon>Anophelinae</taxon>
        <taxon>Anopheles</taxon>
    </lineage>
</organism>
<dbReference type="EMBL" id="KE525079">
    <property type="protein sequence ID" value="KFB41319.1"/>
    <property type="molecule type" value="Genomic_DNA"/>
</dbReference>
<feature type="region of interest" description="Disordered" evidence="1">
    <location>
        <begin position="289"/>
        <end position="351"/>
    </location>
</feature>
<dbReference type="OrthoDB" id="7765295at2759"/>
<reference evidence="2 4" key="1">
    <citation type="journal article" date="2014" name="BMC Genomics">
        <title>Genome sequence of Anopheles sinensis provides insight into genetics basis of mosquito competence for malaria parasites.</title>
        <authorList>
            <person name="Zhou D."/>
            <person name="Zhang D."/>
            <person name="Ding G."/>
            <person name="Shi L."/>
            <person name="Hou Q."/>
            <person name="Ye Y."/>
            <person name="Xu Y."/>
            <person name="Zhou H."/>
            <person name="Xiong C."/>
            <person name="Li S."/>
            <person name="Yu J."/>
            <person name="Hong S."/>
            <person name="Yu X."/>
            <person name="Zou P."/>
            <person name="Chen C."/>
            <person name="Chang X."/>
            <person name="Wang W."/>
            <person name="Lv Y."/>
            <person name="Sun Y."/>
            <person name="Ma L."/>
            <person name="Shen B."/>
            <person name="Zhu C."/>
        </authorList>
    </citation>
    <scope>NUCLEOTIDE SEQUENCE [LARGE SCALE GENOMIC DNA]</scope>
</reference>
<dbReference type="Proteomes" id="UP000030765">
    <property type="component" value="Unassembled WGS sequence"/>
</dbReference>
<evidence type="ECO:0000313" key="3">
    <source>
        <dbReference type="EnsemblMetazoa" id="ASIC008915-PA"/>
    </source>
</evidence>